<dbReference type="Gene3D" id="3.30.465.10">
    <property type="match status" value="1"/>
</dbReference>
<gene>
    <name evidence="14" type="primary">ytfL</name>
    <name evidence="14" type="ORF">NCTC10172_00364</name>
</gene>
<evidence type="ECO:0000256" key="3">
    <source>
        <dbReference type="ARBA" id="ARBA00022475"/>
    </source>
</evidence>
<reference evidence="14 15" key="1">
    <citation type="submission" date="2019-01" db="EMBL/GenBank/DDBJ databases">
        <authorList>
            <consortium name="Pathogen Informatics"/>
        </authorList>
    </citation>
    <scope>NUCLEOTIDE SEQUENCE [LARGE SCALE GENOMIC DNA]</scope>
    <source>
        <strain evidence="14 15">NCTC10172</strain>
    </source>
</reference>
<dbReference type="PROSITE" id="PS51846">
    <property type="entry name" value="CNNM"/>
    <property type="match status" value="1"/>
</dbReference>
<dbReference type="GO" id="GO:0005886">
    <property type="term" value="C:plasma membrane"/>
    <property type="evidence" value="ECO:0007669"/>
    <property type="project" value="UniProtKB-SubCell"/>
</dbReference>
<feature type="domain" description="CBS" evidence="12">
    <location>
        <begin position="284"/>
        <end position="341"/>
    </location>
</feature>
<keyword evidence="5" id="KW-0677">Repeat</keyword>
<feature type="transmembrane region" description="Helical" evidence="11">
    <location>
        <begin position="56"/>
        <end position="79"/>
    </location>
</feature>
<dbReference type="InterPro" id="IPR000644">
    <property type="entry name" value="CBS_dom"/>
</dbReference>
<keyword evidence="15" id="KW-1185">Reference proteome</keyword>
<evidence type="ECO:0000256" key="4">
    <source>
        <dbReference type="ARBA" id="ARBA00022692"/>
    </source>
</evidence>
<dbReference type="PROSITE" id="PS51371">
    <property type="entry name" value="CBS"/>
    <property type="match status" value="2"/>
</dbReference>
<evidence type="ECO:0000256" key="7">
    <source>
        <dbReference type="ARBA" id="ARBA00023122"/>
    </source>
</evidence>
<evidence type="ECO:0000256" key="11">
    <source>
        <dbReference type="SAM" id="Phobius"/>
    </source>
</evidence>
<protein>
    <submittedName>
        <fullName evidence="14">Mg2+ and Co2+ transporter CorB</fullName>
    </submittedName>
</protein>
<dbReference type="CDD" id="cd04590">
    <property type="entry name" value="CBS_pair_CorC_HlyC_assoc"/>
    <property type="match status" value="1"/>
</dbReference>
<evidence type="ECO:0000313" key="14">
    <source>
        <dbReference type="EMBL" id="VEU82354.1"/>
    </source>
</evidence>
<evidence type="ECO:0000256" key="5">
    <source>
        <dbReference type="ARBA" id="ARBA00022737"/>
    </source>
</evidence>
<evidence type="ECO:0000259" key="13">
    <source>
        <dbReference type="PROSITE" id="PS51846"/>
    </source>
</evidence>
<feature type="domain" description="CNNM transmembrane" evidence="13">
    <location>
        <begin position="1"/>
        <end position="199"/>
    </location>
</feature>
<dbReference type="RefSeq" id="WP_035369574.1">
    <property type="nucleotide sequence ID" value="NZ_LR215050.1"/>
</dbReference>
<dbReference type="InterPro" id="IPR046342">
    <property type="entry name" value="CBS_dom_sf"/>
</dbReference>
<accession>A0A449BIR5</accession>
<keyword evidence="6 10" id="KW-1133">Transmembrane helix</keyword>
<feature type="transmembrane region" description="Helical" evidence="11">
    <location>
        <begin position="133"/>
        <end position="152"/>
    </location>
</feature>
<comment type="subcellular location">
    <subcellularLocation>
        <location evidence="1">Cell membrane</location>
        <topology evidence="1">Multi-pass membrane protein</topology>
    </subcellularLocation>
</comment>
<dbReference type="InterPro" id="IPR016169">
    <property type="entry name" value="FAD-bd_PCMH_sub2"/>
</dbReference>
<evidence type="ECO:0000256" key="9">
    <source>
        <dbReference type="PROSITE-ProRule" id="PRU00703"/>
    </source>
</evidence>
<dbReference type="FunFam" id="3.10.580.10:FF:000002">
    <property type="entry name" value="Magnesium/cobalt efflux protein CorC"/>
    <property type="match status" value="1"/>
</dbReference>
<dbReference type="EMBL" id="LR215050">
    <property type="protein sequence ID" value="VEU82354.1"/>
    <property type="molecule type" value="Genomic_DNA"/>
</dbReference>
<comment type="similarity">
    <text evidence="2">Belongs to the UPF0053 family.</text>
</comment>
<feature type="transmembrane region" description="Helical" evidence="11">
    <location>
        <begin position="91"/>
        <end position="113"/>
    </location>
</feature>
<dbReference type="PANTHER" id="PTHR43099:SF2">
    <property type="entry name" value="UPF0053 PROTEIN YRKA"/>
    <property type="match status" value="1"/>
</dbReference>
<dbReference type="InterPro" id="IPR051676">
    <property type="entry name" value="UPF0053_domain"/>
</dbReference>
<dbReference type="Proteomes" id="UP000290909">
    <property type="component" value="Chromosome"/>
</dbReference>
<proteinExistence type="inferred from homology"/>
<evidence type="ECO:0000256" key="1">
    <source>
        <dbReference type="ARBA" id="ARBA00004651"/>
    </source>
</evidence>
<dbReference type="STRING" id="1408416.GCA_000702765_01054"/>
<keyword evidence="3" id="KW-1003">Cell membrane</keyword>
<evidence type="ECO:0000256" key="6">
    <source>
        <dbReference type="ARBA" id="ARBA00022989"/>
    </source>
</evidence>
<name>A0A449BIR5_9MOLU</name>
<evidence type="ECO:0000259" key="12">
    <source>
        <dbReference type="PROSITE" id="PS51371"/>
    </source>
</evidence>
<dbReference type="InterPro" id="IPR002550">
    <property type="entry name" value="CNNM"/>
</dbReference>
<dbReference type="Pfam" id="PF01595">
    <property type="entry name" value="CNNM"/>
    <property type="match status" value="1"/>
</dbReference>
<dbReference type="Gene3D" id="3.10.580.10">
    <property type="entry name" value="CBS-domain"/>
    <property type="match status" value="1"/>
</dbReference>
<dbReference type="Pfam" id="PF03471">
    <property type="entry name" value="CorC_HlyC"/>
    <property type="match status" value="1"/>
</dbReference>
<dbReference type="InterPro" id="IPR036318">
    <property type="entry name" value="FAD-bd_PCMH-like_sf"/>
</dbReference>
<feature type="domain" description="CBS" evidence="12">
    <location>
        <begin position="218"/>
        <end position="277"/>
    </location>
</feature>
<evidence type="ECO:0000256" key="8">
    <source>
        <dbReference type="ARBA" id="ARBA00023136"/>
    </source>
</evidence>
<organism evidence="14 15">
    <name type="scientific">Acholeplasma hippikon</name>
    <dbReference type="NCBI Taxonomy" id="264636"/>
    <lineage>
        <taxon>Bacteria</taxon>
        <taxon>Bacillati</taxon>
        <taxon>Mycoplasmatota</taxon>
        <taxon>Mollicutes</taxon>
        <taxon>Acholeplasmatales</taxon>
        <taxon>Acholeplasmataceae</taxon>
        <taxon>Acholeplasma</taxon>
    </lineage>
</organism>
<dbReference type="AlphaFoldDB" id="A0A449BIR5"/>
<evidence type="ECO:0000313" key="15">
    <source>
        <dbReference type="Proteomes" id="UP000290909"/>
    </source>
</evidence>
<sequence>MVNILLIVLVIVLNGIFASSEMAIVSANRKRVELDAEEGNKRAKKLLPFMEQPTRFLSTIQIGITMFGFINGAVASSTFSAQISSVLSEKFGVSLTLMSAIVSVLITLILTFFQVVLGELVPKRLAMKAPEKVAYAFIGFLSWIALIMRPFVSLLTGTANLIGKLFGINPNDNDDTLTEDELRLELNASELKGVIDKSENEMIQNIFEFDTTTVSEVMTHRTEVSAIELGSTKEEIISYVTSEKYTRFPVYEDSIDHIIGILHVKDLLRYIENKNDESFDLKSLLRDPLFVPSSKNTRQLFRDMQTSKVHIAIVIDEYGGTAGIVTFEDLIEEIVGNIFDEYDDEEQEISEIKDDEYLIEGLTNIDDVEDILNAQLPVEEYDTLSGFILGQLGRFPEEGEAIVIVYNNYRFEVLEYQDRVIEKVKVTRIQPVENNTVDED</sequence>
<evidence type="ECO:0000256" key="2">
    <source>
        <dbReference type="ARBA" id="ARBA00006337"/>
    </source>
</evidence>
<dbReference type="SUPFAM" id="SSF56176">
    <property type="entry name" value="FAD-binding/transporter-associated domain-like"/>
    <property type="match status" value="1"/>
</dbReference>
<dbReference type="KEGG" id="ahk:NCTC10172_00364"/>
<dbReference type="PANTHER" id="PTHR43099">
    <property type="entry name" value="UPF0053 PROTEIN YRKA"/>
    <property type="match status" value="1"/>
</dbReference>
<dbReference type="Pfam" id="PF00571">
    <property type="entry name" value="CBS"/>
    <property type="match status" value="2"/>
</dbReference>
<dbReference type="SUPFAM" id="SSF54631">
    <property type="entry name" value="CBS-domain pair"/>
    <property type="match status" value="1"/>
</dbReference>
<dbReference type="GO" id="GO:0050660">
    <property type="term" value="F:flavin adenine dinucleotide binding"/>
    <property type="evidence" value="ECO:0007669"/>
    <property type="project" value="InterPro"/>
</dbReference>
<keyword evidence="8 10" id="KW-0472">Membrane</keyword>
<dbReference type="SMART" id="SM01091">
    <property type="entry name" value="CorC_HlyC"/>
    <property type="match status" value="1"/>
</dbReference>
<dbReference type="InterPro" id="IPR005170">
    <property type="entry name" value="Transptr-assoc_dom"/>
</dbReference>
<keyword evidence="7 9" id="KW-0129">CBS domain</keyword>
<dbReference type="InterPro" id="IPR044751">
    <property type="entry name" value="Ion_transp-like_CBS"/>
</dbReference>
<keyword evidence="4 10" id="KW-0812">Transmembrane</keyword>
<evidence type="ECO:0000256" key="10">
    <source>
        <dbReference type="PROSITE-ProRule" id="PRU01193"/>
    </source>
</evidence>